<dbReference type="InterPro" id="IPR014710">
    <property type="entry name" value="RmlC-like_jellyroll"/>
</dbReference>
<dbReference type="InterPro" id="IPR011051">
    <property type="entry name" value="RmlC_Cupin_sf"/>
</dbReference>
<dbReference type="CDD" id="cd02208">
    <property type="entry name" value="cupin_RmlC-like"/>
    <property type="match status" value="1"/>
</dbReference>
<evidence type="ECO:0000256" key="1">
    <source>
        <dbReference type="ARBA" id="ARBA00023015"/>
    </source>
</evidence>
<dbReference type="InterPro" id="IPR020449">
    <property type="entry name" value="Tscrpt_reg_AraC-type_HTH"/>
</dbReference>
<organism evidence="5 6">
    <name type="scientific">Blautia aquisgranensis</name>
    <dbReference type="NCBI Taxonomy" id="3133153"/>
    <lineage>
        <taxon>Bacteria</taxon>
        <taxon>Bacillati</taxon>
        <taxon>Bacillota</taxon>
        <taxon>Clostridia</taxon>
        <taxon>Lachnospirales</taxon>
        <taxon>Lachnospiraceae</taxon>
        <taxon>Blautia</taxon>
    </lineage>
</organism>
<evidence type="ECO:0000313" key="5">
    <source>
        <dbReference type="EMBL" id="MEQ2372511.1"/>
    </source>
</evidence>
<dbReference type="PROSITE" id="PS01124">
    <property type="entry name" value="HTH_ARAC_FAMILY_2"/>
    <property type="match status" value="1"/>
</dbReference>
<dbReference type="InterPro" id="IPR018060">
    <property type="entry name" value="HTH_AraC"/>
</dbReference>
<dbReference type="RefSeq" id="WP_349057692.1">
    <property type="nucleotide sequence ID" value="NZ_JBBMEJ010000039.1"/>
</dbReference>
<reference evidence="5 6" key="1">
    <citation type="submission" date="2024-03" db="EMBL/GenBank/DDBJ databases">
        <title>Human intestinal bacterial collection.</title>
        <authorList>
            <person name="Pauvert C."/>
            <person name="Hitch T.C.A."/>
            <person name="Clavel T."/>
        </authorList>
    </citation>
    <scope>NUCLEOTIDE SEQUENCE [LARGE SCALE GENOMIC DNA]</scope>
    <source>
        <strain evidence="5 6">CLA-JM-H16</strain>
    </source>
</reference>
<dbReference type="PRINTS" id="PR00032">
    <property type="entry name" value="HTHARAC"/>
</dbReference>
<proteinExistence type="predicted"/>
<dbReference type="Pfam" id="PF07883">
    <property type="entry name" value="Cupin_2"/>
    <property type="match status" value="1"/>
</dbReference>
<dbReference type="InterPro" id="IPR013096">
    <property type="entry name" value="Cupin_2"/>
</dbReference>
<dbReference type="Proteomes" id="UP001473063">
    <property type="component" value="Unassembled WGS sequence"/>
</dbReference>
<accession>A0ABV1BIS1</accession>
<keyword evidence="6" id="KW-1185">Reference proteome</keyword>
<dbReference type="Pfam" id="PF12833">
    <property type="entry name" value="HTH_18"/>
    <property type="match status" value="1"/>
</dbReference>
<dbReference type="SUPFAM" id="SSF51182">
    <property type="entry name" value="RmlC-like cupins"/>
    <property type="match status" value="1"/>
</dbReference>
<comment type="caution">
    <text evidence="5">The sequence shown here is derived from an EMBL/GenBank/DDBJ whole genome shotgun (WGS) entry which is preliminary data.</text>
</comment>
<evidence type="ECO:0000313" key="6">
    <source>
        <dbReference type="Proteomes" id="UP001473063"/>
    </source>
</evidence>
<gene>
    <name evidence="5" type="ORF">WMO28_16600</name>
</gene>
<dbReference type="EMBL" id="JBBMEJ010000039">
    <property type="protein sequence ID" value="MEQ2372511.1"/>
    <property type="molecule type" value="Genomic_DNA"/>
</dbReference>
<dbReference type="SMART" id="SM00342">
    <property type="entry name" value="HTH_ARAC"/>
    <property type="match status" value="1"/>
</dbReference>
<keyword evidence="2" id="KW-0238">DNA-binding</keyword>
<dbReference type="Gene3D" id="2.60.120.10">
    <property type="entry name" value="Jelly Rolls"/>
    <property type="match status" value="1"/>
</dbReference>
<dbReference type="SUPFAM" id="SSF46689">
    <property type="entry name" value="Homeodomain-like"/>
    <property type="match status" value="2"/>
</dbReference>
<name>A0ABV1BIS1_9FIRM</name>
<keyword evidence="3" id="KW-0804">Transcription</keyword>
<protein>
    <submittedName>
        <fullName evidence="5">AraC family transcriptional regulator</fullName>
    </submittedName>
</protein>
<evidence type="ECO:0000259" key="4">
    <source>
        <dbReference type="PROSITE" id="PS01124"/>
    </source>
</evidence>
<dbReference type="PANTHER" id="PTHR43280">
    <property type="entry name" value="ARAC-FAMILY TRANSCRIPTIONAL REGULATOR"/>
    <property type="match status" value="1"/>
</dbReference>
<evidence type="ECO:0000256" key="2">
    <source>
        <dbReference type="ARBA" id="ARBA00023125"/>
    </source>
</evidence>
<sequence length="307" mass="35110">MITIDVKEDLSENVIYDYADCQAGIHYDLLSSYPNYSGVSHWHDDIELILILSGEMKYNVNGNIFPLHKNEGIFVNSRQLHFGFSNTHTECIFLCILLHPVLLCASPAYEKSFVLPVIRNYEAPFVLLSPKISWQQKILDEIRFLFKHRKDKTAPLKILSSFSCIWAMLYENISSSDAETHIDNDLSAIRNMTDFIQKNYTVKISLEEIAAAGSVGISKCCRLFSRYFSQTPNNYLNNYRLAKSGDLLRETSLSITEIALSTGFNSASYYAESFRKWAGISPGEFRKNRSIPSVRTWNDLHNRDGDQ</sequence>
<dbReference type="InterPro" id="IPR009057">
    <property type="entry name" value="Homeodomain-like_sf"/>
</dbReference>
<feature type="domain" description="HTH araC/xylS-type" evidence="4">
    <location>
        <begin position="190"/>
        <end position="288"/>
    </location>
</feature>
<dbReference type="Gene3D" id="1.10.10.60">
    <property type="entry name" value="Homeodomain-like"/>
    <property type="match status" value="2"/>
</dbReference>
<keyword evidence="1" id="KW-0805">Transcription regulation</keyword>
<evidence type="ECO:0000256" key="3">
    <source>
        <dbReference type="ARBA" id="ARBA00023163"/>
    </source>
</evidence>
<dbReference type="PANTHER" id="PTHR43280:SF28">
    <property type="entry name" value="HTH-TYPE TRANSCRIPTIONAL ACTIVATOR RHAS"/>
    <property type="match status" value="1"/>
</dbReference>